<dbReference type="InterPro" id="IPR013785">
    <property type="entry name" value="Aldolase_TIM"/>
</dbReference>
<dbReference type="InterPro" id="IPR051799">
    <property type="entry name" value="NADH_flavin_oxidoreductase"/>
</dbReference>
<accession>A0A7E4VD98</accession>
<dbReference type="AlphaFoldDB" id="A0A7E4VD98"/>
<protein>
    <submittedName>
        <fullName evidence="5">Oxidored_FMN domain-containing protein</fullName>
    </submittedName>
</protein>
<dbReference type="InterPro" id="IPR001155">
    <property type="entry name" value="OxRdtase_FMN_N"/>
</dbReference>
<dbReference type="WBParaSite" id="Pan_g19622.t1">
    <property type="protein sequence ID" value="Pan_g19622.t1"/>
    <property type="gene ID" value="Pan_g19622"/>
</dbReference>
<dbReference type="PANTHER" id="PTHR43656:SF5">
    <property type="entry name" value="NADH:FLAVIN OXIDOREDUCTASE_NADH OXIDASE N-TERMINAL DOMAIN-CONTAINING PROTEIN"/>
    <property type="match status" value="1"/>
</dbReference>
<evidence type="ECO:0000256" key="1">
    <source>
        <dbReference type="ARBA" id="ARBA00022630"/>
    </source>
</evidence>
<dbReference type="Gene3D" id="3.20.20.70">
    <property type="entry name" value="Aldolase class I"/>
    <property type="match status" value="1"/>
</dbReference>
<reference evidence="4" key="1">
    <citation type="journal article" date="2013" name="Genetics">
        <title>The draft genome and transcriptome of Panagrellus redivivus are shaped by the harsh demands of a free-living lifestyle.</title>
        <authorList>
            <person name="Srinivasan J."/>
            <person name="Dillman A.R."/>
            <person name="Macchietto M.G."/>
            <person name="Heikkinen L."/>
            <person name="Lakso M."/>
            <person name="Fracchia K.M."/>
            <person name="Antoshechkin I."/>
            <person name="Mortazavi A."/>
            <person name="Wong G."/>
            <person name="Sternberg P.W."/>
        </authorList>
    </citation>
    <scope>NUCLEOTIDE SEQUENCE [LARGE SCALE GENOMIC DNA]</scope>
    <source>
        <strain evidence="4">MT8872</strain>
    </source>
</reference>
<keyword evidence="4" id="KW-1185">Reference proteome</keyword>
<evidence type="ECO:0000256" key="2">
    <source>
        <dbReference type="ARBA" id="ARBA00023002"/>
    </source>
</evidence>
<dbReference type="Pfam" id="PF00724">
    <property type="entry name" value="Oxidored_FMN"/>
    <property type="match status" value="1"/>
</dbReference>
<dbReference type="SUPFAM" id="SSF51395">
    <property type="entry name" value="FMN-linked oxidoreductases"/>
    <property type="match status" value="1"/>
</dbReference>
<sequence>MLKRYPVKEASNTVRLNENLKLGPSGRVAKNRFLKASMSEHLGTWIDGDEVKSGIPTEQYINLYEKFGHGGFGLIVTGNINVDINHLEGIGNVIIEERLDTHERREGFRGVAQAAKSDGSLVVGQLNHCGSQTPIYLNPAPYSSSDIPIDADKAGQPFGKPIPLTIDQIRNDIIPKFVYGANFLYKTGFDGIELHAATGFLLSQFLSPLYNNRTDEFGGSKENRVRIVLELFEAIRKVIPAETGFIVGIKMNAVEYQDNGLTTEEAKWQAQQFEAIGFDFIELAGGNMEIHGLDTCAKPSIRKYETYYGDAAAIIKPAIPYTAVYLTGGFRTVPAMRAALKDGIADGIGLGRPAAAEPDIAKKILKFNIQSATINVLDDVTLQIVAAGTQLVQAGTFSLGQSHQELCYGIFDTSNPAEAEKFMVAAADHFAVKRDEIAEGKKVNLSMKYASFA</sequence>
<keyword evidence="1" id="KW-0285">Flavoprotein</keyword>
<proteinExistence type="predicted"/>
<reference evidence="5" key="2">
    <citation type="submission" date="2020-10" db="UniProtKB">
        <authorList>
            <consortium name="WormBaseParasite"/>
        </authorList>
    </citation>
    <scope>IDENTIFICATION</scope>
</reference>
<dbReference type="PANTHER" id="PTHR43656">
    <property type="entry name" value="BINDING OXIDOREDUCTASE, PUTATIVE (AFU_ORTHOLOGUE AFUA_2G08260)-RELATED"/>
    <property type="match status" value="1"/>
</dbReference>
<evidence type="ECO:0000259" key="3">
    <source>
        <dbReference type="Pfam" id="PF00724"/>
    </source>
</evidence>
<dbReference type="GO" id="GO:0016491">
    <property type="term" value="F:oxidoreductase activity"/>
    <property type="evidence" value="ECO:0007669"/>
    <property type="project" value="UniProtKB-KW"/>
</dbReference>
<keyword evidence="2" id="KW-0560">Oxidoreductase</keyword>
<evidence type="ECO:0000313" key="5">
    <source>
        <dbReference type="WBParaSite" id="Pan_g19622.t1"/>
    </source>
</evidence>
<dbReference type="Proteomes" id="UP000492821">
    <property type="component" value="Unassembled WGS sequence"/>
</dbReference>
<organism evidence="4 5">
    <name type="scientific">Panagrellus redivivus</name>
    <name type="common">Microworm</name>
    <dbReference type="NCBI Taxonomy" id="6233"/>
    <lineage>
        <taxon>Eukaryota</taxon>
        <taxon>Metazoa</taxon>
        <taxon>Ecdysozoa</taxon>
        <taxon>Nematoda</taxon>
        <taxon>Chromadorea</taxon>
        <taxon>Rhabditida</taxon>
        <taxon>Tylenchina</taxon>
        <taxon>Panagrolaimomorpha</taxon>
        <taxon>Panagrolaimoidea</taxon>
        <taxon>Panagrolaimidae</taxon>
        <taxon>Panagrellus</taxon>
    </lineage>
</organism>
<feature type="domain" description="NADH:flavin oxidoreductase/NADH oxidase N-terminal" evidence="3">
    <location>
        <begin position="30"/>
        <end position="364"/>
    </location>
</feature>
<evidence type="ECO:0000313" key="4">
    <source>
        <dbReference type="Proteomes" id="UP000492821"/>
    </source>
</evidence>
<name>A0A7E4VD98_PANRE</name>
<dbReference type="GO" id="GO:0010181">
    <property type="term" value="F:FMN binding"/>
    <property type="evidence" value="ECO:0007669"/>
    <property type="project" value="InterPro"/>
</dbReference>